<dbReference type="InterPro" id="IPR016166">
    <property type="entry name" value="FAD-bd_PCMH"/>
</dbReference>
<dbReference type="Gene3D" id="3.30.365.10">
    <property type="entry name" value="Aldehyde oxidase/xanthine dehydrogenase, molybdopterin binding domain"/>
    <property type="match status" value="4"/>
</dbReference>
<name>A0ABP0FQK3_CLALP</name>
<dbReference type="InterPro" id="IPR005107">
    <property type="entry name" value="CO_DH_flav_C"/>
</dbReference>
<sequence length="1362" mass="151063">MPEEHIWNKPKDLLVFYVNGKKIIEQNADPEVSLLTYLRTKLRLTGTKLGCGEGGCGACTVMVSRWSGFEGRIIHISVNACLAPVVSMHECAVTTVEGIGSTKTKLHPVQERLADFHGSQCGFCTPGIVMSMYTLLRNKTVPTSHDIEMSLQGNLCRCTGYRPILSAFNTFTNKSSSKASGCPMGEKCCKNLQNGCNMNGEFAVNREEKCEVSDERHIGQYAPYDPTQEPIFPPELLITSQQNAPEPLKFESERVTWYRPVTLDQLTDLKEKYPQAHLVVGNTEIGIEIWVKGQHHPVIVSPAYVDELATITTNEIGVTIGASCTLTQIYCKLEAIIKDRPTYETQPMQSVLDTLYWFAGNQIRNVAVLGGNVMTASPISDLNPILMTCESEAKFMLHSRGERTLKMDQHFFPSYRKTAAVPGEVLKSITLPFTITDEYMKFYMQSKRREDDIAIVNAAMRVKFYPGTSKVETFVSAFGGMAATSIMPSEMMKKMQDRDWDEALLEDGIKWLAEDLPLLLSAPGGMVEYREALAASFFFKFFVHVKESLIRDGLANSCLSTEEESTTDRLGGNHHNCLGTQTFEEVPADQPADDPVGRPMKHISAEKQVTGEAIYLDDIPPYADELYLCLVTSTRAHAYIRGVNIDEAKTTSGFVTYVNYRDVPGSNNVGIDKQDQVFAKDKVTHVGHVIGAVVADNHAHAQRAARLVRVEYEDIKTRIITIEEAIEHESYYKPISKIKQGDVEKVMAFCDHVISGECRIAGQEHFYLETQACLAVPKGEDGEMEIFASSQNPTALQLDAASALGVECNKIVVRVKRMGGGFGGKETRYNVLSNPVIVAANKCGKPVRCMLTRQEDMLLTGQRHAFLSKYKVGFNKEGKILALENDLYSNCGNSLDLSTGVMGRALFHSDNCYKIPNVSLRGFMCRTNLASNTAFRGFGGPQGLLIAEEWITRMAAVLHVAPEKVREINLYREGDVTHFGQKLENFLARKCWYECLQRAMFDKRKAEIDIYNNNSRWRKRGISCIPTKFGISFNALHLNQAGALVHVYRDGSVLVTHGGTEMGQGLHTKMFQIASRCLGVPHSRIHLSETSTSTVPNTSPTAASVSSDINGMAVKNACEIIKERLQPLQAKHPNLTWNKIIENAYFERISLSATGFYSTPDIFSDWNMETGKVGISKPFSYFTYGAAASEVEIDCLTGDHIVLRTDIVMDLGRSLNPGIDIGQIEGAFTQGYGMMTLEEPLYSPKGEMLTRGPGTYKIPGFGDCPKEFNVHLLRGVSNDKAIFSSKAVGEPPLFLASSVFFAIKDAIGYAREDSGLSRQFRLDSPASAERIRMSCADRFTKQHKLHSKDDDASNATPWSVQA</sequence>
<evidence type="ECO:0000256" key="18">
    <source>
        <dbReference type="ARBA" id="ARBA00034078"/>
    </source>
</evidence>
<evidence type="ECO:0000259" key="24">
    <source>
        <dbReference type="PROSITE" id="PS51387"/>
    </source>
</evidence>
<organism evidence="25 26">
    <name type="scientific">Clavelina lepadiformis</name>
    <name type="common">Light-bulb sea squirt</name>
    <name type="synonym">Ascidia lepadiformis</name>
    <dbReference type="NCBI Taxonomy" id="159417"/>
    <lineage>
        <taxon>Eukaryota</taxon>
        <taxon>Metazoa</taxon>
        <taxon>Chordata</taxon>
        <taxon>Tunicata</taxon>
        <taxon>Ascidiacea</taxon>
        <taxon>Aplousobranchia</taxon>
        <taxon>Clavelinidae</taxon>
        <taxon>Clavelina</taxon>
    </lineage>
</organism>
<evidence type="ECO:0000256" key="1">
    <source>
        <dbReference type="ARBA" id="ARBA00001924"/>
    </source>
</evidence>
<dbReference type="PROSITE" id="PS51387">
    <property type="entry name" value="FAD_PCMH"/>
    <property type="match status" value="1"/>
</dbReference>
<dbReference type="InterPro" id="IPR016169">
    <property type="entry name" value="FAD-bd_PCMH_sub2"/>
</dbReference>
<dbReference type="InterPro" id="IPR001041">
    <property type="entry name" value="2Fe-2S_ferredoxin-type"/>
</dbReference>
<evidence type="ECO:0000256" key="13">
    <source>
        <dbReference type="ARBA" id="ARBA00023002"/>
    </source>
</evidence>
<dbReference type="Pfam" id="PF20256">
    <property type="entry name" value="MoCoBD_2"/>
    <property type="match status" value="1"/>
</dbReference>
<keyword evidence="12" id="KW-0274">FAD</keyword>
<feature type="domain" description="FAD-binding PCMH-type" evidence="24">
    <location>
        <begin position="250"/>
        <end position="436"/>
    </location>
</feature>
<comment type="subcellular location">
    <subcellularLocation>
        <location evidence="3">Peroxisome</location>
    </subcellularLocation>
</comment>
<dbReference type="Gene3D" id="3.30.465.10">
    <property type="match status" value="1"/>
</dbReference>
<dbReference type="SUPFAM" id="SSF54665">
    <property type="entry name" value="CO dehydrogenase molybdoprotein N-domain-like"/>
    <property type="match status" value="1"/>
</dbReference>
<dbReference type="InterPro" id="IPR016167">
    <property type="entry name" value="FAD-bd_PCMH_sub1"/>
</dbReference>
<feature type="compositionally biased region" description="Polar residues" evidence="22">
    <location>
        <begin position="1353"/>
        <end position="1362"/>
    </location>
</feature>
<evidence type="ECO:0000256" key="9">
    <source>
        <dbReference type="ARBA" id="ARBA00022630"/>
    </source>
</evidence>
<dbReference type="Pfam" id="PF03450">
    <property type="entry name" value="CO_deh_flav_C"/>
    <property type="match status" value="1"/>
</dbReference>
<evidence type="ECO:0000256" key="3">
    <source>
        <dbReference type="ARBA" id="ARBA00004275"/>
    </source>
</evidence>
<keyword evidence="16" id="KW-0520">NAD</keyword>
<keyword evidence="13" id="KW-0560">Oxidoreductase</keyword>
<dbReference type="EMBL" id="CAWYQH010000090">
    <property type="protein sequence ID" value="CAK8681939.1"/>
    <property type="molecule type" value="Genomic_DNA"/>
</dbReference>
<accession>A0ABP0FQK3</accession>
<keyword evidence="14" id="KW-0408">Iron</keyword>
<dbReference type="InterPro" id="IPR006058">
    <property type="entry name" value="2Fe2S_fd_BS"/>
</dbReference>
<evidence type="ECO:0000256" key="8">
    <source>
        <dbReference type="ARBA" id="ARBA00022505"/>
    </source>
</evidence>
<comment type="catalytic activity">
    <reaction evidence="19">
        <text>xanthine + O2 + H2O = urate + H2O2</text>
        <dbReference type="Rhea" id="RHEA:21132"/>
        <dbReference type="ChEBI" id="CHEBI:15377"/>
        <dbReference type="ChEBI" id="CHEBI:15379"/>
        <dbReference type="ChEBI" id="CHEBI:16240"/>
        <dbReference type="ChEBI" id="CHEBI:17712"/>
        <dbReference type="ChEBI" id="CHEBI:17775"/>
        <dbReference type="EC" id="1.17.3.2"/>
    </reaction>
</comment>
<dbReference type="Gene3D" id="1.10.150.120">
    <property type="entry name" value="[2Fe-2S]-binding domain"/>
    <property type="match status" value="1"/>
</dbReference>
<evidence type="ECO:0000256" key="7">
    <source>
        <dbReference type="ARBA" id="ARBA00019137"/>
    </source>
</evidence>
<evidence type="ECO:0000256" key="10">
    <source>
        <dbReference type="ARBA" id="ARBA00022714"/>
    </source>
</evidence>
<dbReference type="InterPro" id="IPR046867">
    <property type="entry name" value="AldOxase/xan_DH_MoCoBD2"/>
</dbReference>
<keyword evidence="15" id="KW-0411">Iron-sulfur</keyword>
<keyword evidence="10" id="KW-0001">2Fe-2S</keyword>
<keyword evidence="9" id="KW-0285">Flavoprotein</keyword>
<evidence type="ECO:0000256" key="19">
    <source>
        <dbReference type="ARBA" id="ARBA00047378"/>
    </source>
</evidence>
<evidence type="ECO:0000256" key="16">
    <source>
        <dbReference type="ARBA" id="ARBA00023027"/>
    </source>
</evidence>
<dbReference type="EC" id="1.17.3.2" evidence="6"/>
<dbReference type="InterPro" id="IPR000674">
    <property type="entry name" value="Ald_Oxase/Xan_DH_a/b"/>
</dbReference>
<evidence type="ECO:0000313" key="26">
    <source>
        <dbReference type="Proteomes" id="UP001642483"/>
    </source>
</evidence>
<evidence type="ECO:0000256" key="17">
    <source>
        <dbReference type="ARBA" id="ARBA00023140"/>
    </source>
</evidence>
<dbReference type="Pfam" id="PF02738">
    <property type="entry name" value="MoCoBD_1"/>
    <property type="match status" value="1"/>
</dbReference>
<evidence type="ECO:0000256" key="2">
    <source>
        <dbReference type="ARBA" id="ARBA00001974"/>
    </source>
</evidence>
<evidence type="ECO:0000256" key="12">
    <source>
        <dbReference type="ARBA" id="ARBA00022827"/>
    </source>
</evidence>
<evidence type="ECO:0000313" key="25">
    <source>
        <dbReference type="EMBL" id="CAK8681939.1"/>
    </source>
</evidence>
<dbReference type="InterPro" id="IPR037165">
    <property type="entry name" value="AldOxase/xan_DH_Mopterin-bd_sf"/>
</dbReference>
<protein>
    <recommendedName>
        <fullName evidence="7">Xanthine dehydrogenase/oxidase</fullName>
        <ecNumber evidence="5">1.17.1.4</ecNumber>
        <ecNumber evidence="6">1.17.3.2</ecNumber>
    </recommendedName>
</protein>
<evidence type="ECO:0000256" key="21">
    <source>
        <dbReference type="ARBA" id="ARBA00049517"/>
    </source>
</evidence>
<evidence type="ECO:0000256" key="11">
    <source>
        <dbReference type="ARBA" id="ARBA00022723"/>
    </source>
</evidence>
<dbReference type="InterPro" id="IPR012675">
    <property type="entry name" value="Beta-grasp_dom_sf"/>
</dbReference>
<dbReference type="Pfam" id="PF01799">
    <property type="entry name" value="Fer2_2"/>
    <property type="match status" value="1"/>
</dbReference>
<dbReference type="InterPro" id="IPR036884">
    <property type="entry name" value="2Fe-2S-bd_dom_sf"/>
</dbReference>
<dbReference type="SUPFAM" id="SSF55447">
    <property type="entry name" value="CO dehydrogenase flavoprotein C-terminal domain-like"/>
    <property type="match status" value="1"/>
</dbReference>
<feature type="region of interest" description="Disordered" evidence="22">
    <location>
        <begin position="1342"/>
        <end position="1362"/>
    </location>
</feature>
<dbReference type="SMART" id="SM01092">
    <property type="entry name" value="CO_deh_flav_C"/>
    <property type="match status" value="1"/>
</dbReference>
<comment type="cofactor">
    <cofactor evidence="2">
        <name>FAD</name>
        <dbReference type="ChEBI" id="CHEBI:57692"/>
    </cofactor>
</comment>
<evidence type="ECO:0000256" key="22">
    <source>
        <dbReference type="SAM" id="MobiDB-lite"/>
    </source>
</evidence>
<dbReference type="InterPro" id="IPR036683">
    <property type="entry name" value="CO_DH_flav_C_dom_sf"/>
</dbReference>
<dbReference type="InterPro" id="IPR014307">
    <property type="entry name" value="Xanthine_DH_ssu"/>
</dbReference>
<evidence type="ECO:0000256" key="5">
    <source>
        <dbReference type="ARBA" id="ARBA00013123"/>
    </source>
</evidence>
<dbReference type="InterPro" id="IPR036010">
    <property type="entry name" value="2Fe-2S_ferredoxin-like_sf"/>
</dbReference>
<evidence type="ECO:0000256" key="6">
    <source>
        <dbReference type="ARBA" id="ARBA00013221"/>
    </source>
</evidence>
<dbReference type="SUPFAM" id="SSF56176">
    <property type="entry name" value="FAD-binding/transporter-associated domain-like"/>
    <property type="match status" value="1"/>
</dbReference>
<evidence type="ECO:0000259" key="23">
    <source>
        <dbReference type="PROSITE" id="PS51085"/>
    </source>
</evidence>
<dbReference type="Pfam" id="PF00111">
    <property type="entry name" value="Fer2"/>
    <property type="match status" value="1"/>
</dbReference>
<evidence type="ECO:0000256" key="20">
    <source>
        <dbReference type="ARBA" id="ARBA00049017"/>
    </source>
</evidence>
<reference evidence="25 26" key="1">
    <citation type="submission" date="2024-02" db="EMBL/GenBank/DDBJ databases">
        <authorList>
            <person name="Daric V."/>
            <person name="Darras S."/>
        </authorList>
    </citation>
    <scope>NUCLEOTIDE SEQUENCE [LARGE SCALE GENOMIC DNA]</scope>
</reference>
<comment type="catalytic activity">
    <reaction evidence="21">
        <text>hypoxanthine + NAD(+) + H2O = xanthine + NADH + H(+)</text>
        <dbReference type="Rhea" id="RHEA:24670"/>
        <dbReference type="ChEBI" id="CHEBI:15377"/>
        <dbReference type="ChEBI" id="CHEBI:15378"/>
        <dbReference type="ChEBI" id="CHEBI:17368"/>
        <dbReference type="ChEBI" id="CHEBI:17712"/>
        <dbReference type="ChEBI" id="CHEBI:57540"/>
        <dbReference type="ChEBI" id="CHEBI:57945"/>
        <dbReference type="EC" id="1.17.1.4"/>
    </reaction>
</comment>
<dbReference type="InterPro" id="IPR002888">
    <property type="entry name" value="2Fe-2S-bd"/>
</dbReference>
<dbReference type="InterPro" id="IPR036318">
    <property type="entry name" value="FAD-bd_PCMH-like_sf"/>
</dbReference>
<dbReference type="Pfam" id="PF01315">
    <property type="entry name" value="Ald_Xan_dh_C"/>
    <property type="match status" value="1"/>
</dbReference>
<comment type="caution">
    <text evidence="25">The sequence shown here is derived from an EMBL/GenBank/DDBJ whole genome shotgun (WGS) entry which is preliminary data.</text>
</comment>
<dbReference type="SUPFAM" id="SSF54292">
    <property type="entry name" value="2Fe-2S ferredoxin-like"/>
    <property type="match status" value="1"/>
</dbReference>
<dbReference type="InterPro" id="IPR008274">
    <property type="entry name" value="AldOxase/xan_DH_MoCoBD1"/>
</dbReference>
<evidence type="ECO:0000256" key="15">
    <source>
        <dbReference type="ARBA" id="ARBA00023014"/>
    </source>
</evidence>
<comment type="catalytic activity">
    <reaction evidence="20">
        <text>xanthine + NAD(+) + H2O = urate + NADH + H(+)</text>
        <dbReference type="Rhea" id="RHEA:16669"/>
        <dbReference type="ChEBI" id="CHEBI:15377"/>
        <dbReference type="ChEBI" id="CHEBI:15378"/>
        <dbReference type="ChEBI" id="CHEBI:17712"/>
        <dbReference type="ChEBI" id="CHEBI:17775"/>
        <dbReference type="ChEBI" id="CHEBI:57540"/>
        <dbReference type="ChEBI" id="CHEBI:57945"/>
        <dbReference type="EC" id="1.17.1.4"/>
    </reaction>
</comment>
<dbReference type="SUPFAM" id="SSF56003">
    <property type="entry name" value="Molybdenum cofactor-binding domain"/>
    <property type="match status" value="1"/>
</dbReference>
<dbReference type="Gene3D" id="3.30.390.50">
    <property type="entry name" value="CO dehydrogenase flavoprotein, C-terminal domain"/>
    <property type="match status" value="1"/>
</dbReference>
<dbReference type="PROSITE" id="PS51085">
    <property type="entry name" value="2FE2S_FER_2"/>
    <property type="match status" value="1"/>
</dbReference>
<comment type="cofactor">
    <cofactor evidence="18">
        <name>[2Fe-2S] cluster</name>
        <dbReference type="ChEBI" id="CHEBI:190135"/>
    </cofactor>
</comment>
<proteinExistence type="inferred from homology"/>
<dbReference type="EC" id="1.17.1.4" evidence="5"/>
<dbReference type="Proteomes" id="UP001642483">
    <property type="component" value="Unassembled WGS sequence"/>
</dbReference>
<dbReference type="SUPFAM" id="SSF47741">
    <property type="entry name" value="CO dehydrogenase ISP C-domain like"/>
    <property type="match status" value="1"/>
</dbReference>
<keyword evidence="11" id="KW-0479">Metal-binding</keyword>
<dbReference type="PROSITE" id="PS00197">
    <property type="entry name" value="2FE2S_FER_1"/>
    <property type="match status" value="1"/>
</dbReference>
<comment type="similarity">
    <text evidence="4">Belongs to the xanthine dehydrogenase family.</text>
</comment>
<dbReference type="Gene3D" id="3.10.20.30">
    <property type="match status" value="1"/>
</dbReference>
<dbReference type="PANTHER" id="PTHR45444:SF3">
    <property type="entry name" value="XANTHINE DEHYDROGENASE"/>
    <property type="match status" value="1"/>
</dbReference>
<comment type="cofactor">
    <cofactor evidence="1">
        <name>Mo-molybdopterin</name>
        <dbReference type="ChEBI" id="CHEBI:71302"/>
    </cofactor>
</comment>
<feature type="domain" description="2Fe-2S ferredoxin-type" evidence="23">
    <location>
        <begin position="12"/>
        <end position="99"/>
    </location>
</feature>
<keyword evidence="8" id="KW-0500">Molybdenum</keyword>
<keyword evidence="17" id="KW-0576">Peroxisome</keyword>
<dbReference type="PIRSF" id="PIRSF000127">
    <property type="entry name" value="Xanthine_DH"/>
    <property type="match status" value="1"/>
</dbReference>
<dbReference type="InterPro" id="IPR016208">
    <property type="entry name" value="Ald_Oxase/xanthine_DH-like"/>
</dbReference>
<gene>
    <name evidence="25" type="ORF">CVLEPA_LOCUS12166</name>
</gene>
<evidence type="ECO:0000256" key="14">
    <source>
        <dbReference type="ARBA" id="ARBA00023004"/>
    </source>
</evidence>
<dbReference type="Gene3D" id="3.90.1170.50">
    <property type="entry name" value="Aldehyde oxidase/xanthine dehydrogenase, a/b hammerhead"/>
    <property type="match status" value="1"/>
</dbReference>
<dbReference type="SMART" id="SM01008">
    <property type="entry name" value="Ald_Xan_dh_C"/>
    <property type="match status" value="1"/>
</dbReference>
<dbReference type="InterPro" id="IPR002346">
    <property type="entry name" value="Mopterin_DH_FAD-bd"/>
</dbReference>
<dbReference type="InterPro" id="IPR036856">
    <property type="entry name" value="Ald_Oxase/Xan_DH_a/b_sf"/>
</dbReference>
<dbReference type="Pfam" id="PF00941">
    <property type="entry name" value="FAD_binding_5"/>
    <property type="match status" value="1"/>
</dbReference>
<keyword evidence="26" id="KW-1185">Reference proteome</keyword>
<dbReference type="NCBIfam" id="TIGR02963">
    <property type="entry name" value="xanthine_xdhA"/>
    <property type="match status" value="1"/>
</dbReference>
<evidence type="ECO:0000256" key="4">
    <source>
        <dbReference type="ARBA" id="ARBA00006849"/>
    </source>
</evidence>
<dbReference type="Gene3D" id="3.30.43.10">
    <property type="entry name" value="Uridine Diphospho-n-acetylenolpyruvylglucosamine Reductase, domain 2"/>
    <property type="match status" value="1"/>
</dbReference>
<dbReference type="PANTHER" id="PTHR45444">
    <property type="entry name" value="XANTHINE DEHYDROGENASE"/>
    <property type="match status" value="1"/>
</dbReference>